<evidence type="ECO:0000256" key="12">
    <source>
        <dbReference type="SAM" id="Phobius"/>
    </source>
</evidence>
<feature type="transmembrane region" description="Helical" evidence="12">
    <location>
        <begin position="12"/>
        <end position="30"/>
    </location>
</feature>
<evidence type="ECO:0000256" key="8">
    <source>
        <dbReference type="ARBA" id="ARBA00069376"/>
    </source>
</evidence>
<dbReference type="GO" id="GO:0008195">
    <property type="term" value="F:phosphatidate phosphatase activity"/>
    <property type="evidence" value="ECO:0007669"/>
    <property type="project" value="TreeGrafter"/>
</dbReference>
<evidence type="ECO:0000256" key="1">
    <source>
        <dbReference type="ARBA" id="ARBA00004651"/>
    </source>
</evidence>
<sequence>MPLRPAALTSSMLYFQMVIMAGTVMLAYYFEYTDTFTVNVQGFFCHDSAYRKPYPGPEDSSAVPPVLLYSLAAGVPVLVGKLVNNLQNNEEFPPIMEFHKQAKKLLGNFKVTLSQIIVGETAVFCLQLATRDFENQEKTILTGDCCYINPLVRRTVRFLGIYTFGLFATDIFVNAGQVVTGNLAPHFLALCKPNYTALGCQQYTQFISGEEACTGNPDLIMRARKTFPSKEAALSVYAAMYLTMYITNTIKAKGTRLAKPVLCLGLMCLAFLTGLNRVAEYRNHWSDVIAGFLVGISIAVFLVVCVVNNFKGRQPENEHTHTDNLAQMPMISIPRVESPLEKPTSSSDVEEEAKQLSVELSERWYVNLCSKGFSMHPSGSSQCTSPKHPVSCIEPGLAICFTYGPSSSGDEVFGERSCCDLSPPPSLPLGFLGVQLVHLLSEAVEVYTAIYQNKQKTNEDLEVFRNSLYPPDDLPCLDIVRKGSSEEIPFAQGKEQRLRFAGAAVKIYPTPKIRETQKLTNEELRDSPLHSSQVLHRSPSKP</sequence>
<dbReference type="Gene3D" id="1.20.144.10">
    <property type="entry name" value="Phosphatidic acid phosphatase type 2/haloperoxidase"/>
    <property type="match status" value="1"/>
</dbReference>
<feature type="domain" description="Phosphatidic acid phosphatase type 2/haloperoxidase" evidence="13">
    <location>
        <begin position="159"/>
        <end position="303"/>
    </location>
</feature>
<keyword evidence="5 12" id="KW-1133">Transmembrane helix</keyword>
<dbReference type="GO" id="GO:0006644">
    <property type="term" value="P:phospholipid metabolic process"/>
    <property type="evidence" value="ECO:0007669"/>
    <property type="project" value="InterPro"/>
</dbReference>
<comment type="similarity">
    <text evidence="2">Belongs to the PA-phosphatase related phosphoesterase family.</text>
</comment>
<dbReference type="FunFam" id="1.20.144.10:FF:000002">
    <property type="entry name" value="phospholipid phosphatase-related protein type 5"/>
    <property type="match status" value="1"/>
</dbReference>
<proteinExistence type="inferred from homology"/>
<dbReference type="PANTHER" id="PTHR10165">
    <property type="entry name" value="LIPID PHOSPHATE PHOSPHATASE"/>
    <property type="match status" value="1"/>
</dbReference>
<comment type="subcellular location">
    <subcellularLocation>
        <location evidence="1">Cell membrane</location>
        <topology evidence="1">Multi-pass membrane protein</topology>
    </subcellularLocation>
</comment>
<keyword evidence="4 12" id="KW-0812">Transmembrane</keyword>
<evidence type="ECO:0000256" key="7">
    <source>
        <dbReference type="ARBA" id="ARBA00055984"/>
    </source>
</evidence>
<dbReference type="AlphaFoldDB" id="A0AAD4YJ94"/>
<protein>
    <recommendedName>
        <fullName evidence="8">Phospholipid phosphatase-related protein type 5</fullName>
    </recommendedName>
    <alternativeName>
        <fullName evidence="9">Lipid phosphate phosphatase-related protein type 5</fullName>
    </alternativeName>
    <alternativeName>
        <fullName evidence="10">Plasticity-related gene 5 protein</fullName>
    </alternativeName>
</protein>
<feature type="compositionally biased region" description="Basic and acidic residues" evidence="11">
    <location>
        <begin position="512"/>
        <end position="528"/>
    </location>
</feature>
<dbReference type="InterPro" id="IPR036938">
    <property type="entry name" value="PAP2/HPO_sf"/>
</dbReference>
<evidence type="ECO:0000256" key="5">
    <source>
        <dbReference type="ARBA" id="ARBA00022989"/>
    </source>
</evidence>
<feature type="transmembrane region" description="Helical" evidence="12">
    <location>
        <begin position="232"/>
        <end position="250"/>
    </location>
</feature>
<dbReference type="GO" id="GO:0046839">
    <property type="term" value="P:phospholipid dephosphorylation"/>
    <property type="evidence" value="ECO:0007669"/>
    <property type="project" value="TreeGrafter"/>
</dbReference>
<dbReference type="SMART" id="SM00014">
    <property type="entry name" value="acidPPc"/>
    <property type="match status" value="1"/>
</dbReference>
<feature type="region of interest" description="Disordered" evidence="11">
    <location>
        <begin position="512"/>
        <end position="542"/>
    </location>
</feature>
<dbReference type="EMBL" id="JAKZEL010000001">
    <property type="protein sequence ID" value="KAI4549281.1"/>
    <property type="molecule type" value="Genomic_DNA"/>
</dbReference>
<evidence type="ECO:0000256" key="9">
    <source>
        <dbReference type="ARBA" id="ARBA00081265"/>
    </source>
</evidence>
<dbReference type="InterPro" id="IPR043216">
    <property type="entry name" value="PAP-like"/>
</dbReference>
<evidence type="ECO:0000256" key="3">
    <source>
        <dbReference type="ARBA" id="ARBA00022475"/>
    </source>
</evidence>
<feature type="transmembrane region" description="Helical" evidence="12">
    <location>
        <begin position="288"/>
        <end position="307"/>
    </location>
</feature>
<keyword evidence="6 12" id="KW-0472">Membrane</keyword>
<feature type="transmembrane region" description="Helical" evidence="12">
    <location>
        <begin position="257"/>
        <end position="276"/>
    </location>
</feature>
<evidence type="ECO:0000313" key="15">
    <source>
        <dbReference type="Proteomes" id="UP001214576"/>
    </source>
</evidence>
<dbReference type="Proteomes" id="UP001214576">
    <property type="component" value="Unassembled WGS sequence"/>
</dbReference>
<keyword evidence="3" id="KW-1003">Cell membrane</keyword>
<evidence type="ECO:0000256" key="6">
    <source>
        <dbReference type="ARBA" id="ARBA00023136"/>
    </source>
</evidence>
<dbReference type="GO" id="GO:0005886">
    <property type="term" value="C:plasma membrane"/>
    <property type="evidence" value="ECO:0007669"/>
    <property type="project" value="UniProtKB-SubCell"/>
</dbReference>
<evidence type="ECO:0000256" key="10">
    <source>
        <dbReference type="ARBA" id="ARBA00083061"/>
    </source>
</evidence>
<evidence type="ECO:0000256" key="11">
    <source>
        <dbReference type="SAM" id="MobiDB-lite"/>
    </source>
</evidence>
<gene>
    <name evidence="14" type="ORF">MG293_001611</name>
</gene>
<comment type="function">
    <text evidence="7">Induces filopodia formation and promotes neurite growth in a CDC42-independent manner; impedes neurite growth inhibitory-mediated axonal retraction.</text>
</comment>
<comment type="caution">
    <text evidence="14">The sequence shown here is derived from an EMBL/GenBank/DDBJ whole genome shotgun (WGS) entry which is preliminary data.</text>
</comment>
<evidence type="ECO:0000313" key="14">
    <source>
        <dbReference type="EMBL" id="KAI4549281.1"/>
    </source>
</evidence>
<reference evidence="14" key="1">
    <citation type="submission" date="2022-03" db="EMBL/GenBank/DDBJ databases">
        <title>Genomic analyses of argali, domestic sheep and their hybrids provide insights into chromosomal evolution, heterosis and genetic basis of agronomic traits.</title>
        <authorList>
            <person name="Li M."/>
        </authorList>
    </citation>
    <scope>NUCLEOTIDE SEQUENCE</scope>
    <source>
        <strain evidence="14">CAU-MHL-2022a</strain>
        <tissue evidence="14">Skin</tissue>
    </source>
</reference>
<dbReference type="Pfam" id="PF01569">
    <property type="entry name" value="PAP2"/>
    <property type="match status" value="1"/>
</dbReference>
<dbReference type="SUPFAM" id="SSF48317">
    <property type="entry name" value="Acid phosphatase/Vanadium-dependent haloperoxidase"/>
    <property type="match status" value="1"/>
</dbReference>
<evidence type="ECO:0000256" key="4">
    <source>
        <dbReference type="ARBA" id="ARBA00022692"/>
    </source>
</evidence>
<dbReference type="InterPro" id="IPR000326">
    <property type="entry name" value="PAP2/HPO"/>
</dbReference>
<organism evidence="14 15">
    <name type="scientific">Ovis ammon polii</name>
    <dbReference type="NCBI Taxonomy" id="230172"/>
    <lineage>
        <taxon>Eukaryota</taxon>
        <taxon>Metazoa</taxon>
        <taxon>Chordata</taxon>
        <taxon>Craniata</taxon>
        <taxon>Vertebrata</taxon>
        <taxon>Euteleostomi</taxon>
        <taxon>Mammalia</taxon>
        <taxon>Eutheria</taxon>
        <taxon>Laurasiatheria</taxon>
        <taxon>Artiodactyla</taxon>
        <taxon>Ruminantia</taxon>
        <taxon>Pecora</taxon>
        <taxon>Bovidae</taxon>
        <taxon>Caprinae</taxon>
        <taxon>Ovis</taxon>
    </lineage>
</organism>
<evidence type="ECO:0000256" key="2">
    <source>
        <dbReference type="ARBA" id="ARBA00008816"/>
    </source>
</evidence>
<dbReference type="GO" id="GO:0007165">
    <property type="term" value="P:signal transduction"/>
    <property type="evidence" value="ECO:0007669"/>
    <property type="project" value="TreeGrafter"/>
</dbReference>
<keyword evidence="15" id="KW-1185">Reference proteome</keyword>
<name>A0AAD4YJ94_OVIAM</name>
<dbReference type="CDD" id="cd03384">
    <property type="entry name" value="PAP2_wunen"/>
    <property type="match status" value="1"/>
</dbReference>
<evidence type="ECO:0000259" key="13">
    <source>
        <dbReference type="SMART" id="SM00014"/>
    </source>
</evidence>
<dbReference type="PANTHER" id="PTHR10165:SF17">
    <property type="entry name" value="PHOSPHOLIPID PHOSPHATASE-RELATED PROTEIN TYPE 5"/>
    <property type="match status" value="1"/>
</dbReference>
<accession>A0AAD4YJ94</accession>